<gene>
    <name evidence="9" type="ORF">DGUA_6G010329</name>
</gene>
<keyword evidence="3 7" id="KW-0812">Transmembrane</keyword>
<dbReference type="Proteomes" id="UP000268350">
    <property type="component" value="Unassembled WGS sequence"/>
</dbReference>
<evidence type="ECO:0000256" key="5">
    <source>
        <dbReference type="ARBA" id="ARBA00023136"/>
    </source>
</evidence>
<dbReference type="Pfam" id="PF05478">
    <property type="entry name" value="Prominin"/>
    <property type="match status" value="1"/>
</dbReference>
<protein>
    <submittedName>
        <fullName evidence="9">Blast:Prominin-like protein</fullName>
    </submittedName>
</protein>
<feature type="signal peptide" evidence="8">
    <location>
        <begin position="1"/>
        <end position="21"/>
    </location>
</feature>
<feature type="chain" id="PRO_5017372395" evidence="8">
    <location>
        <begin position="22"/>
        <end position="930"/>
    </location>
</feature>
<feature type="transmembrane region" description="Helical" evidence="7">
    <location>
        <begin position="454"/>
        <end position="476"/>
    </location>
</feature>
<sequence length="930" mass="105811">MMKERICAALFLFVLVLQVESWSPPDEPYIWRNGYAGHGTTHEKMGKGHFEEVHFSKFVPTTNYSKRAKNPSMWVDIVFKMSRTFFDKMFPMDPSIPRGYIKFLGTDNMKLGPKVEKEDWAQWLNAYWLMWAWVLVQVALILAIPFIGVLYFCLCCFRCKTRAGCPACETHLNVRRRVVLGTCLGLMIALIGCCMVLAFLSNGMLERGLTTTKQILEVGSVDTCNFLKDVSEHVHHLFVSNYEEMETQLVATLKDAPNHLFRDLNDVAEGNAIAELARILNNVFKAVVDTSDVESVQNNLLRDTFVLREALRGVKRKINFAATVLCGSKECLKFLRNADIEFIDTSRCLHLDEAPSLREIRYEMMVVFLPDTYRGNQILDRLRAVSKKIRNELERVTPPIIKDIRKGGILFAGESRKVQEIIDVVISDIHLGTLRATRAFEDLYDKFNETRYHVVLYISVCVIAILIVLIVALLLGCLAPRVTGVNDSFFTMKLGSYALILAMILIFCVISAMLIVGLFYFVIGSVAYKGACAPLREQKASALLRQLDGHIDLKKYFSSQAKGAARMTLSSVIEACEGEQFIFPFLRQQRIYNVDNLLRVRVMTPQERNFDPKLDLSRSYLLTTYERDVFLTKPETNIVGLYDSRLFTESICPELTPMDLRQLEADLLRLSRSLSSRHYHMAKVAFENEYVSLQSFRRAFHAAVHRDVAKMVKELRKADKLLLYQNYNLGDSIRILRQSVIDTEKFIQTKGTAYLATLAQNLTEMVDQQINTYIRMVVHEANYVVGRCEPLSYIYDNGLDLVCNRMVDPINGYWISLVIAAFLLMPVLCVAHRLQCLYQQISLPPIRPVTARAGRVTARAGRVTAEEPSCPFCRAHQPRMEGGQLPHSDCEEVTIVDDRSTTTTTTTSTSTSTAIINDLESNKDRKNKLD</sequence>
<evidence type="ECO:0000256" key="7">
    <source>
        <dbReference type="SAM" id="Phobius"/>
    </source>
</evidence>
<evidence type="ECO:0000256" key="2">
    <source>
        <dbReference type="ARBA" id="ARBA00006058"/>
    </source>
</evidence>
<evidence type="ECO:0000256" key="1">
    <source>
        <dbReference type="ARBA" id="ARBA00004141"/>
    </source>
</evidence>
<evidence type="ECO:0000256" key="6">
    <source>
        <dbReference type="ARBA" id="ARBA00023180"/>
    </source>
</evidence>
<keyword evidence="5 7" id="KW-0472">Membrane</keyword>
<comment type="subcellular location">
    <subcellularLocation>
        <location evidence="1">Membrane</location>
        <topology evidence="1">Multi-pass membrane protein</topology>
    </subcellularLocation>
</comment>
<keyword evidence="8" id="KW-0732">Signal</keyword>
<dbReference type="OrthoDB" id="6229420at2759"/>
<accession>A0A3B0JYI4</accession>
<evidence type="ECO:0000256" key="4">
    <source>
        <dbReference type="ARBA" id="ARBA00022989"/>
    </source>
</evidence>
<organism evidence="9 10">
    <name type="scientific">Drosophila guanche</name>
    <name type="common">Fruit fly</name>
    <dbReference type="NCBI Taxonomy" id="7266"/>
    <lineage>
        <taxon>Eukaryota</taxon>
        <taxon>Metazoa</taxon>
        <taxon>Ecdysozoa</taxon>
        <taxon>Arthropoda</taxon>
        <taxon>Hexapoda</taxon>
        <taxon>Insecta</taxon>
        <taxon>Pterygota</taxon>
        <taxon>Neoptera</taxon>
        <taxon>Endopterygota</taxon>
        <taxon>Diptera</taxon>
        <taxon>Brachycera</taxon>
        <taxon>Muscomorpha</taxon>
        <taxon>Ephydroidea</taxon>
        <taxon>Drosophilidae</taxon>
        <taxon>Drosophila</taxon>
        <taxon>Sophophora</taxon>
    </lineage>
</organism>
<dbReference type="InterPro" id="IPR008795">
    <property type="entry name" value="Prominin"/>
</dbReference>
<evidence type="ECO:0000313" key="9">
    <source>
        <dbReference type="EMBL" id="SPP77791.1"/>
    </source>
</evidence>
<evidence type="ECO:0000313" key="10">
    <source>
        <dbReference type="Proteomes" id="UP000268350"/>
    </source>
</evidence>
<keyword evidence="6" id="KW-0325">Glycoprotein</keyword>
<keyword evidence="10" id="KW-1185">Reference proteome</keyword>
<proteinExistence type="inferred from homology"/>
<dbReference type="AlphaFoldDB" id="A0A3B0JYI4"/>
<dbReference type="EMBL" id="OUUW01000003">
    <property type="protein sequence ID" value="SPP77791.1"/>
    <property type="molecule type" value="Genomic_DNA"/>
</dbReference>
<dbReference type="PANTHER" id="PTHR22730:SF1">
    <property type="entry name" value="PROMININ-LIKE PROTEIN"/>
    <property type="match status" value="1"/>
</dbReference>
<comment type="similarity">
    <text evidence="2">Belongs to the prominin family.</text>
</comment>
<dbReference type="GO" id="GO:0016020">
    <property type="term" value="C:membrane"/>
    <property type="evidence" value="ECO:0007669"/>
    <property type="project" value="UniProtKB-SubCell"/>
</dbReference>
<keyword evidence="4 7" id="KW-1133">Transmembrane helix</keyword>
<name>A0A3B0JYI4_DROGU</name>
<reference evidence="10" key="1">
    <citation type="submission" date="2018-01" db="EMBL/GenBank/DDBJ databases">
        <authorList>
            <person name="Alioto T."/>
            <person name="Alioto T."/>
        </authorList>
    </citation>
    <scope>NUCLEOTIDE SEQUENCE [LARGE SCALE GENOMIC DNA]</scope>
</reference>
<evidence type="ECO:0000256" key="3">
    <source>
        <dbReference type="ARBA" id="ARBA00022692"/>
    </source>
</evidence>
<feature type="transmembrane region" description="Helical" evidence="7">
    <location>
        <begin position="178"/>
        <end position="200"/>
    </location>
</feature>
<feature type="transmembrane region" description="Helical" evidence="7">
    <location>
        <begin position="812"/>
        <end position="831"/>
    </location>
</feature>
<dbReference type="PANTHER" id="PTHR22730">
    <property type="entry name" value="PROMININ PROM PROTEIN"/>
    <property type="match status" value="1"/>
</dbReference>
<feature type="transmembrane region" description="Helical" evidence="7">
    <location>
        <begin position="497"/>
        <end position="523"/>
    </location>
</feature>
<evidence type="ECO:0000256" key="8">
    <source>
        <dbReference type="SAM" id="SignalP"/>
    </source>
</evidence>
<feature type="transmembrane region" description="Helical" evidence="7">
    <location>
        <begin position="130"/>
        <end position="157"/>
    </location>
</feature>